<feature type="transmembrane region" description="Helical" evidence="9">
    <location>
        <begin position="107"/>
        <end position="127"/>
    </location>
</feature>
<evidence type="ECO:0000256" key="5">
    <source>
        <dbReference type="ARBA" id="ARBA00022692"/>
    </source>
</evidence>
<keyword evidence="11" id="KW-1185">Reference proteome</keyword>
<feature type="transmembrane region" description="Helical" evidence="9">
    <location>
        <begin position="75"/>
        <end position="95"/>
    </location>
</feature>
<keyword evidence="4" id="KW-0762">Sugar transport</keyword>
<keyword evidence="2" id="KW-1003">Cell membrane</keyword>
<feature type="transmembrane region" description="Helical" evidence="9">
    <location>
        <begin position="175"/>
        <end position="197"/>
    </location>
</feature>
<keyword evidence="8 9" id="KW-0472">Membrane</keyword>
<feature type="transmembrane region" description="Helical" evidence="9">
    <location>
        <begin position="322"/>
        <end position="343"/>
    </location>
</feature>
<dbReference type="RefSeq" id="WP_090623813.1">
    <property type="nucleotide sequence ID" value="NZ_FOQO01000001.1"/>
</dbReference>
<protein>
    <submittedName>
        <fullName evidence="10">L-rhamnose-H+ transport protein</fullName>
    </submittedName>
</protein>
<keyword evidence="7 9" id="KW-1133">Transmembrane helix</keyword>
<evidence type="ECO:0000256" key="3">
    <source>
        <dbReference type="ARBA" id="ARBA00022519"/>
    </source>
</evidence>
<feature type="transmembrane region" description="Helical" evidence="9">
    <location>
        <begin position="133"/>
        <end position="154"/>
    </location>
</feature>
<name>A0A1I3DKX1_9SPHI</name>
<feature type="transmembrane region" description="Helical" evidence="9">
    <location>
        <begin position="6"/>
        <end position="24"/>
    </location>
</feature>
<feature type="transmembrane region" description="Helical" evidence="9">
    <location>
        <begin position="289"/>
        <end position="310"/>
    </location>
</feature>
<feature type="transmembrane region" description="Helical" evidence="9">
    <location>
        <begin position="217"/>
        <end position="237"/>
    </location>
</feature>
<feature type="transmembrane region" description="Helical" evidence="9">
    <location>
        <begin position="36"/>
        <end position="55"/>
    </location>
</feature>
<evidence type="ECO:0000256" key="7">
    <source>
        <dbReference type="ARBA" id="ARBA00022989"/>
    </source>
</evidence>
<proteinExistence type="predicted"/>
<sequence length="346" mass="37729">MEQLIGIIYHSIGGFSSASFYVPYSKVQKWAWGTYWIVLGFIAWMVMPTIGGMLTTDDPFAILGAVTLNSKLWTYGYGFLWGFGGLLSGLGLRYLGLSLGQSVSLGVSAIVGTLVPAIMGGKFHLLFTTYSGSIILLGFLICIVGIALCGYAGILKDRKLTTDQKQASVKEFSAFKGFAMAIAGGIFSACMALAIHAGSSIAEAAASFGTANVFVNIPIFILALAGGFSSNLIYNVISSVKNRTYGDYVMNPRSTLFRNYFLALLSGIMWYCQFFFYGMGATKMGDYEFASWSIHMSSIIIFSNLWGLYLKEWKLVDKKTFICLWIGILLLITSVLVIGWGNFVSD</sequence>
<gene>
    <name evidence="10" type="ORF">SAMN05444682_101525</name>
</gene>
<organism evidence="10 11">
    <name type="scientific">Parapedobacter indicus</name>
    <dbReference type="NCBI Taxonomy" id="1477437"/>
    <lineage>
        <taxon>Bacteria</taxon>
        <taxon>Pseudomonadati</taxon>
        <taxon>Bacteroidota</taxon>
        <taxon>Sphingobacteriia</taxon>
        <taxon>Sphingobacteriales</taxon>
        <taxon>Sphingobacteriaceae</taxon>
        <taxon>Parapedobacter</taxon>
    </lineage>
</organism>
<dbReference type="STRING" id="1477437.SAMN05444682_101525"/>
<dbReference type="GO" id="GO:0016020">
    <property type="term" value="C:membrane"/>
    <property type="evidence" value="ECO:0007669"/>
    <property type="project" value="InterPro"/>
</dbReference>
<dbReference type="Proteomes" id="UP000198670">
    <property type="component" value="Unassembled WGS sequence"/>
</dbReference>
<dbReference type="InterPro" id="IPR004673">
    <property type="entry name" value="L-rhamnose-proton_sym_RhaT"/>
</dbReference>
<keyword evidence="3" id="KW-0997">Cell inner membrane</keyword>
<evidence type="ECO:0000313" key="11">
    <source>
        <dbReference type="Proteomes" id="UP000198670"/>
    </source>
</evidence>
<evidence type="ECO:0000256" key="6">
    <source>
        <dbReference type="ARBA" id="ARBA00022847"/>
    </source>
</evidence>
<keyword evidence="5 9" id="KW-0812">Transmembrane</keyword>
<reference evidence="10 11" key="1">
    <citation type="submission" date="2016-10" db="EMBL/GenBank/DDBJ databases">
        <authorList>
            <person name="de Groot N.N."/>
        </authorList>
    </citation>
    <scope>NUCLEOTIDE SEQUENCE [LARGE SCALE GENOMIC DNA]</scope>
    <source>
        <strain evidence="10 11">RK1</strain>
    </source>
</reference>
<dbReference type="EMBL" id="FOQO01000001">
    <property type="protein sequence ID" value="SFH87323.1"/>
    <property type="molecule type" value="Genomic_DNA"/>
</dbReference>
<evidence type="ECO:0000256" key="8">
    <source>
        <dbReference type="ARBA" id="ARBA00023136"/>
    </source>
</evidence>
<accession>A0A1I3DKX1</accession>
<feature type="transmembrane region" description="Helical" evidence="9">
    <location>
        <begin position="257"/>
        <end position="277"/>
    </location>
</feature>
<evidence type="ECO:0000256" key="2">
    <source>
        <dbReference type="ARBA" id="ARBA00022475"/>
    </source>
</evidence>
<dbReference type="OrthoDB" id="9790043at2"/>
<dbReference type="GO" id="GO:0015293">
    <property type="term" value="F:symporter activity"/>
    <property type="evidence" value="ECO:0007669"/>
    <property type="project" value="UniProtKB-KW"/>
</dbReference>
<evidence type="ECO:0000256" key="9">
    <source>
        <dbReference type="SAM" id="Phobius"/>
    </source>
</evidence>
<dbReference type="Pfam" id="PF06379">
    <property type="entry name" value="RhaT"/>
    <property type="match status" value="1"/>
</dbReference>
<keyword evidence="1" id="KW-0813">Transport</keyword>
<evidence type="ECO:0000313" key="10">
    <source>
        <dbReference type="EMBL" id="SFH87323.1"/>
    </source>
</evidence>
<evidence type="ECO:0000256" key="1">
    <source>
        <dbReference type="ARBA" id="ARBA00022448"/>
    </source>
</evidence>
<dbReference type="AlphaFoldDB" id="A0A1I3DKX1"/>
<evidence type="ECO:0000256" key="4">
    <source>
        <dbReference type="ARBA" id="ARBA00022597"/>
    </source>
</evidence>
<dbReference type="GO" id="GO:0015153">
    <property type="term" value="F:rhamnose transmembrane transporter activity"/>
    <property type="evidence" value="ECO:0007669"/>
    <property type="project" value="InterPro"/>
</dbReference>
<keyword evidence="6" id="KW-0769">Symport</keyword>